<keyword evidence="13" id="KW-1185">Reference proteome</keyword>
<comment type="function">
    <text evidence="9">Acts as a component of the essential kinetochore-associated NDC80 complex, which is required for chromosome segregation and spindle checkpoint activity.</text>
</comment>
<comment type="subunit">
    <text evidence="9">Component of the NDC80 complex.</text>
</comment>
<dbReference type="Pfam" id="PF08234">
    <property type="entry name" value="Spindle_Spc25"/>
    <property type="match status" value="1"/>
</dbReference>
<evidence type="ECO:0000256" key="6">
    <source>
        <dbReference type="ARBA" id="ARBA00023054"/>
    </source>
</evidence>
<gene>
    <name evidence="12" type="ORF">Cni_G13458</name>
</gene>
<evidence type="ECO:0000256" key="3">
    <source>
        <dbReference type="ARBA" id="ARBA00022454"/>
    </source>
</evidence>
<dbReference type="EMBL" id="CP136893">
    <property type="protein sequence ID" value="WOL04736.1"/>
    <property type="molecule type" value="Genomic_DNA"/>
</dbReference>
<keyword evidence="4 9" id="KW-0132">Cell division</keyword>
<feature type="coiled-coil region" evidence="10">
    <location>
        <begin position="59"/>
        <end position="149"/>
    </location>
</feature>
<dbReference type="Proteomes" id="UP001327560">
    <property type="component" value="Chromosome 4"/>
</dbReference>
<evidence type="ECO:0000256" key="4">
    <source>
        <dbReference type="ARBA" id="ARBA00022618"/>
    </source>
</evidence>
<organism evidence="12 13">
    <name type="scientific">Canna indica</name>
    <name type="common">Indian-shot</name>
    <dbReference type="NCBI Taxonomy" id="4628"/>
    <lineage>
        <taxon>Eukaryota</taxon>
        <taxon>Viridiplantae</taxon>
        <taxon>Streptophyta</taxon>
        <taxon>Embryophyta</taxon>
        <taxon>Tracheophyta</taxon>
        <taxon>Spermatophyta</taxon>
        <taxon>Magnoliopsida</taxon>
        <taxon>Liliopsida</taxon>
        <taxon>Zingiberales</taxon>
        <taxon>Cannaceae</taxon>
        <taxon>Canna</taxon>
    </lineage>
</organism>
<comment type="subcellular location">
    <subcellularLocation>
        <location evidence="1">Chromosome</location>
        <location evidence="1">Centromere</location>
    </subcellularLocation>
    <subcellularLocation>
        <location evidence="9">Nucleus</location>
    </subcellularLocation>
    <subcellularLocation>
        <location evidence="9">Chromosome</location>
        <location evidence="9">Centromere</location>
        <location evidence="9">Kinetochore</location>
    </subcellularLocation>
</comment>
<evidence type="ECO:0000313" key="12">
    <source>
        <dbReference type="EMBL" id="WOL04736.1"/>
    </source>
</evidence>
<dbReference type="Gene3D" id="3.30.457.50">
    <property type="entry name" value="Chromosome segregation protein Spc25"/>
    <property type="match status" value="1"/>
</dbReference>
<dbReference type="FunFam" id="3.30.457.50:FF:000001">
    <property type="entry name" value="Probable kinetochore protein spc25"/>
    <property type="match status" value="1"/>
</dbReference>
<evidence type="ECO:0000256" key="8">
    <source>
        <dbReference type="ARBA" id="ARBA00023328"/>
    </source>
</evidence>
<dbReference type="AlphaFoldDB" id="A0AAQ3KFP2"/>
<name>A0AAQ3KFP2_9LILI</name>
<keyword evidence="9" id="KW-0539">Nucleus</keyword>
<keyword evidence="6 10" id="KW-0175">Coiled coil</keyword>
<keyword evidence="7 9" id="KW-0131">Cell cycle</keyword>
<dbReference type="GO" id="GO:0051301">
    <property type="term" value="P:cell division"/>
    <property type="evidence" value="ECO:0007669"/>
    <property type="project" value="UniProtKB-UniRule"/>
</dbReference>
<keyword evidence="3 9" id="KW-0158">Chromosome</keyword>
<evidence type="ECO:0000259" key="11">
    <source>
        <dbReference type="Pfam" id="PF08234"/>
    </source>
</evidence>
<dbReference type="GO" id="GO:0007059">
    <property type="term" value="P:chromosome segregation"/>
    <property type="evidence" value="ECO:0007669"/>
    <property type="project" value="InterPro"/>
</dbReference>
<keyword evidence="8 9" id="KW-0137">Centromere</keyword>
<evidence type="ECO:0000256" key="9">
    <source>
        <dbReference type="RuleBase" id="RU367150"/>
    </source>
</evidence>
<reference evidence="12 13" key="1">
    <citation type="submission" date="2023-10" db="EMBL/GenBank/DDBJ databases">
        <title>Chromosome-scale genome assembly provides insights into flower coloration mechanisms of Canna indica.</title>
        <authorList>
            <person name="Li C."/>
        </authorList>
    </citation>
    <scope>NUCLEOTIDE SEQUENCE [LARGE SCALE GENOMIC DNA]</scope>
    <source>
        <tissue evidence="12">Flower</tissue>
    </source>
</reference>
<dbReference type="GO" id="GO:0031262">
    <property type="term" value="C:Ndc80 complex"/>
    <property type="evidence" value="ECO:0007669"/>
    <property type="project" value="InterPro"/>
</dbReference>
<dbReference type="CDD" id="cd23784">
    <property type="entry name" value="RWD_Spc25"/>
    <property type="match status" value="1"/>
</dbReference>
<accession>A0AAQ3KFP2</accession>
<dbReference type="PANTHER" id="PTHR14281:SF0">
    <property type="entry name" value="KINETOCHORE PROTEIN SPC25"/>
    <property type="match status" value="1"/>
</dbReference>
<dbReference type="GO" id="GO:0005634">
    <property type="term" value="C:nucleus"/>
    <property type="evidence" value="ECO:0007669"/>
    <property type="project" value="UniProtKB-SubCell"/>
</dbReference>
<proteinExistence type="inferred from homology"/>
<evidence type="ECO:0000256" key="5">
    <source>
        <dbReference type="ARBA" id="ARBA00022776"/>
    </source>
</evidence>
<comment type="similarity">
    <text evidence="2 9">Belongs to the SPC25 family.</text>
</comment>
<dbReference type="InterPro" id="IPR013255">
    <property type="entry name" value="Spc25_C"/>
</dbReference>
<protein>
    <recommendedName>
        <fullName evidence="9">Kinetochore protein SPC25</fullName>
    </recommendedName>
</protein>
<evidence type="ECO:0000313" key="13">
    <source>
        <dbReference type="Proteomes" id="UP001327560"/>
    </source>
</evidence>
<feature type="domain" description="Chromosome segregation protein Spc25 C-terminal" evidence="11">
    <location>
        <begin position="165"/>
        <end position="231"/>
    </location>
</feature>
<sequence length="248" mass="28693">MLRRAEETTHGRMADMRLSCVREIEIQRDKAVQAASSFRHSLGSIRSLADQTLTDREKLGKLKDDLKELEDDLAEALSVKIGKESKSATLAEALSTTTTRAEQLKKKVLDLRRKRDEYAAFISEQLVALEDLEEKSSQDIIERKKTEEAIEWYSRILGFRVECVQGVKFIFNKIDPKNPDDEYSFSIRLENDAYKLLDCNPYLEGVLELLQDLNKSNNLFKFARIMREKFQYATLKGKKEEVSLYVVR</sequence>
<evidence type="ECO:0000256" key="10">
    <source>
        <dbReference type="SAM" id="Coils"/>
    </source>
</evidence>
<dbReference type="InterPro" id="IPR045143">
    <property type="entry name" value="Spc25"/>
</dbReference>
<keyword evidence="9" id="KW-0995">Kinetochore</keyword>
<dbReference type="PANTHER" id="PTHR14281">
    <property type="entry name" value="KINETOCHORE PROTEIN SPC25-RELATED"/>
    <property type="match status" value="1"/>
</dbReference>
<keyword evidence="5 9" id="KW-0498">Mitosis</keyword>
<evidence type="ECO:0000256" key="1">
    <source>
        <dbReference type="ARBA" id="ARBA00004584"/>
    </source>
</evidence>
<evidence type="ECO:0000256" key="2">
    <source>
        <dbReference type="ARBA" id="ARBA00006379"/>
    </source>
</evidence>
<evidence type="ECO:0000256" key="7">
    <source>
        <dbReference type="ARBA" id="ARBA00023306"/>
    </source>
</evidence>